<feature type="domain" description="Core-binding (CB)" evidence="7">
    <location>
        <begin position="105"/>
        <end position="186"/>
    </location>
</feature>
<feature type="domain" description="Tyr recombinase" evidence="6">
    <location>
        <begin position="209"/>
        <end position="397"/>
    </location>
</feature>
<evidence type="ECO:0000256" key="4">
    <source>
        <dbReference type="ARBA" id="ARBA00023172"/>
    </source>
</evidence>
<evidence type="ECO:0000256" key="3">
    <source>
        <dbReference type="ARBA" id="ARBA00023125"/>
    </source>
</evidence>
<dbReference type="KEGG" id="upv:EJN92_17075"/>
<dbReference type="Gene3D" id="1.10.443.10">
    <property type="entry name" value="Intergrase catalytic core"/>
    <property type="match status" value="1"/>
</dbReference>
<dbReference type="PROSITE" id="PS51898">
    <property type="entry name" value="TYR_RECOMBINASE"/>
    <property type="match status" value="1"/>
</dbReference>
<dbReference type="RefSeq" id="WP_126128921.1">
    <property type="nucleotide sequence ID" value="NZ_CP034464.1"/>
</dbReference>
<dbReference type="CDD" id="cd00801">
    <property type="entry name" value="INT_P4_C"/>
    <property type="match status" value="1"/>
</dbReference>
<evidence type="ECO:0000256" key="1">
    <source>
        <dbReference type="ARBA" id="ARBA00008857"/>
    </source>
</evidence>
<dbReference type="InterPro" id="IPR002104">
    <property type="entry name" value="Integrase_catalytic"/>
</dbReference>
<keyword evidence="3 5" id="KW-0238">DNA-binding</keyword>
<dbReference type="Pfam" id="PF22022">
    <property type="entry name" value="Phage_int_M"/>
    <property type="match status" value="1"/>
</dbReference>
<dbReference type="AlphaFoldDB" id="A0A3S9HN92"/>
<name>A0A3S9HN92_9BURK</name>
<dbReference type="InterPro" id="IPR053876">
    <property type="entry name" value="Phage_int_M"/>
</dbReference>
<evidence type="ECO:0000259" key="7">
    <source>
        <dbReference type="PROSITE" id="PS51900"/>
    </source>
</evidence>
<keyword evidence="2" id="KW-0229">DNA integration</keyword>
<gene>
    <name evidence="8" type="ORF">EJN92_17075</name>
</gene>
<evidence type="ECO:0000313" key="8">
    <source>
        <dbReference type="EMBL" id="AZP13549.1"/>
    </source>
</evidence>
<evidence type="ECO:0000256" key="2">
    <source>
        <dbReference type="ARBA" id="ARBA00022908"/>
    </source>
</evidence>
<dbReference type="Proteomes" id="UP000275663">
    <property type="component" value="Chromosome"/>
</dbReference>
<dbReference type="PANTHER" id="PTHR30629:SF2">
    <property type="entry name" value="PROPHAGE INTEGRASE INTS-RELATED"/>
    <property type="match status" value="1"/>
</dbReference>
<dbReference type="InterPro" id="IPR044068">
    <property type="entry name" value="CB"/>
</dbReference>
<reference evidence="8 9" key="1">
    <citation type="journal article" date="2011" name="Int. J. Syst. Evol. Microbiol.">
        <title>Description of Undibacterium oligocarboniphilum sp. nov., isolated from purified water, and Undibacterium pigrum strain CCUG 49012 as the type strain of Undibacterium parvum sp. nov., and emended descriptions of the genus Undibacterium and the species Undibacterium pigrum.</title>
        <authorList>
            <person name="Eder W."/>
            <person name="Wanner G."/>
            <person name="Ludwig W."/>
            <person name="Busse H.J."/>
            <person name="Ziemke-Kageler F."/>
            <person name="Lang E."/>
        </authorList>
    </citation>
    <scope>NUCLEOTIDE SEQUENCE [LARGE SCALE GENOMIC DNA]</scope>
    <source>
        <strain evidence="8 9">DSM 23061</strain>
    </source>
</reference>
<dbReference type="PROSITE" id="PS51900">
    <property type="entry name" value="CB"/>
    <property type="match status" value="1"/>
</dbReference>
<sequence>MPKLATPLTDIQVRNSKPTDKTRTLADGNGLYLEITKTGKKSWRMAYRRPITKTNNRLSFGDYPLVSLAEARTKCLAANKLLLDGIDPAVQREEKKQLAALEAANTFEKLARQWHNTLLSKWSPSTAKETINRLEKDIFPEIGHLPIASITNQQVIAALRKIEERGAGEVAHRLKATCARVFSYANQHDIENKNPAADLKDVLKPVKIGHFAAIAPDELPAFLEAIRANNARLYAPTRIALRLMLLIFVRSSELRTTPWSEINLETGEWVIPWQRMKRGKLTMNPDTTDHHVCLSRQGLELLRELHQYTGGSKYLFPNQRDHEKPMSGDAIRMALNRMGYEGKMTTHGFRALAMTTLKEKLGYRHETVDRQLAHAQKDKIASAYDRAQFIDERKKMMQHWADYLDGIKAGGNVIQGGFKQA</sequence>
<accession>A0A3S9HN92</accession>
<dbReference type="InterPro" id="IPR038488">
    <property type="entry name" value="Integrase_DNA-bd_sf"/>
</dbReference>
<dbReference type="Pfam" id="PF13356">
    <property type="entry name" value="Arm-DNA-bind_3"/>
    <property type="match status" value="1"/>
</dbReference>
<dbReference type="GO" id="GO:0006310">
    <property type="term" value="P:DNA recombination"/>
    <property type="evidence" value="ECO:0007669"/>
    <property type="project" value="UniProtKB-KW"/>
</dbReference>
<dbReference type="InterPro" id="IPR013762">
    <property type="entry name" value="Integrase-like_cat_sf"/>
</dbReference>
<dbReference type="InterPro" id="IPR010998">
    <property type="entry name" value="Integrase_recombinase_N"/>
</dbReference>
<dbReference type="GO" id="GO:0003677">
    <property type="term" value="F:DNA binding"/>
    <property type="evidence" value="ECO:0007669"/>
    <property type="project" value="UniProtKB-UniRule"/>
</dbReference>
<dbReference type="InterPro" id="IPR025166">
    <property type="entry name" value="Integrase_DNA_bind_dom"/>
</dbReference>
<comment type="similarity">
    <text evidence="1">Belongs to the 'phage' integrase family.</text>
</comment>
<dbReference type="InterPro" id="IPR011010">
    <property type="entry name" value="DNA_brk_join_enz"/>
</dbReference>
<evidence type="ECO:0000259" key="6">
    <source>
        <dbReference type="PROSITE" id="PS51898"/>
    </source>
</evidence>
<keyword evidence="4" id="KW-0233">DNA recombination</keyword>
<keyword evidence="9" id="KW-1185">Reference proteome</keyword>
<organism evidence="8 9">
    <name type="scientific">Undibacterium parvum</name>
    <dbReference type="NCBI Taxonomy" id="401471"/>
    <lineage>
        <taxon>Bacteria</taxon>
        <taxon>Pseudomonadati</taxon>
        <taxon>Pseudomonadota</taxon>
        <taxon>Betaproteobacteria</taxon>
        <taxon>Burkholderiales</taxon>
        <taxon>Oxalobacteraceae</taxon>
        <taxon>Undibacterium</taxon>
    </lineage>
</organism>
<evidence type="ECO:0000313" key="9">
    <source>
        <dbReference type="Proteomes" id="UP000275663"/>
    </source>
</evidence>
<proteinExistence type="inferred from homology"/>
<dbReference type="SUPFAM" id="SSF56349">
    <property type="entry name" value="DNA breaking-rejoining enzymes"/>
    <property type="match status" value="1"/>
</dbReference>
<protein>
    <submittedName>
        <fullName evidence="8">DUF4102 domain-containing protein</fullName>
    </submittedName>
</protein>
<evidence type="ECO:0000256" key="5">
    <source>
        <dbReference type="PROSITE-ProRule" id="PRU01248"/>
    </source>
</evidence>
<dbReference type="EMBL" id="CP034464">
    <property type="protein sequence ID" value="AZP13549.1"/>
    <property type="molecule type" value="Genomic_DNA"/>
</dbReference>
<dbReference type="PANTHER" id="PTHR30629">
    <property type="entry name" value="PROPHAGE INTEGRASE"/>
    <property type="match status" value="1"/>
</dbReference>
<dbReference type="InterPro" id="IPR050808">
    <property type="entry name" value="Phage_Integrase"/>
</dbReference>
<dbReference type="OrthoDB" id="9775880at2"/>
<dbReference type="Gene3D" id="1.10.150.130">
    <property type="match status" value="1"/>
</dbReference>
<dbReference type="GO" id="GO:0015074">
    <property type="term" value="P:DNA integration"/>
    <property type="evidence" value="ECO:0007669"/>
    <property type="project" value="UniProtKB-KW"/>
</dbReference>
<dbReference type="Pfam" id="PF00589">
    <property type="entry name" value="Phage_integrase"/>
    <property type="match status" value="1"/>
</dbReference>
<dbReference type="Gene3D" id="3.30.160.390">
    <property type="entry name" value="Integrase, DNA-binding domain"/>
    <property type="match status" value="1"/>
</dbReference>